<dbReference type="InterPro" id="IPR004635">
    <property type="entry name" value="Pept_S49_SppA"/>
</dbReference>
<dbReference type="GO" id="GO:0006508">
    <property type="term" value="P:proteolysis"/>
    <property type="evidence" value="ECO:0007669"/>
    <property type="project" value="UniProtKB-KW"/>
</dbReference>
<evidence type="ECO:0000256" key="5">
    <source>
        <dbReference type="SAM" id="MobiDB-lite"/>
    </source>
</evidence>
<dbReference type="Proteomes" id="UP000178930">
    <property type="component" value="Unassembled WGS sequence"/>
</dbReference>
<comment type="similarity">
    <text evidence="1">Belongs to the peptidase S49 family.</text>
</comment>
<dbReference type="STRING" id="1797532.A2729_00010"/>
<evidence type="ECO:0000256" key="1">
    <source>
        <dbReference type="ARBA" id="ARBA00008683"/>
    </source>
</evidence>
<dbReference type="GO" id="GO:0008236">
    <property type="term" value="F:serine-type peptidase activity"/>
    <property type="evidence" value="ECO:0007669"/>
    <property type="project" value="UniProtKB-KW"/>
</dbReference>
<name>A0A1G1XVR0_9BACT</name>
<evidence type="ECO:0000313" key="8">
    <source>
        <dbReference type="EMBL" id="OGY44071.1"/>
    </source>
</evidence>
<dbReference type="SUPFAM" id="SSF52096">
    <property type="entry name" value="ClpP/crotonase"/>
    <property type="match status" value="1"/>
</dbReference>
<feature type="region of interest" description="Disordered" evidence="5">
    <location>
        <begin position="1"/>
        <end position="23"/>
    </location>
</feature>
<dbReference type="PANTHER" id="PTHR42987:SF4">
    <property type="entry name" value="PROTEASE SOHB-RELATED"/>
    <property type="match status" value="1"/>
</dbReference>
<evidence type="ECO:0000256" key="2">
    <source>
        <dbReference type="ARBA" id="ARBA00022670"/>
    </source>
</evidence>
<keyword evidence="4" id="KW-0720">Serine protease</keyword>
<keyword evidence="6" id="KW-0812">Transmembrane</keyword>
<comment type="caution">
    <text evidence="8">The sequence shown here is derived from an EMBL/GenBank/DDBJ whole genome shotgun (WGS) entry which is preliminary data.</text>
</comment>
<evidence type="ECO:0000256" key="3">
    <source>
        <dbReference type="ARBA" id="ARBA00022801"/>
    </source>
</evidence>
<dbReference type="Gene3D" id="6.20.330.10">
    <property type="match status" value="1"/>
</dbReference>
<evidence type="ECO:0000256" key="6">
    <source>
        <dbReference type="SAM" id="Phobius"/>
    </source>
</evidence>
<dbReference type="AlphaFoldDB" id="A0A1G1XVR0"/>
<evidence type="ECO:0000256" key="4">
    <source>
        <dbReference type="ARBA" id="ARBA00022825"/>
    </source>
</evidence>
<dbReference type="PANTHER" id="PTHR42987">
    <property type="entry name" value="PEPTIDASE S49"/>
    <property type="match status" value="1"/>
</dbReference>
<sequence>MKKVDPFAGGMSDTTNSRSADTPVKKTRPLWMTIGILFLVFFVVIPLFSTFLFDEKNIGNVAVIPIHGVITADGEASYMYGSTVSSWQIVDYIKAADKNTNVKVILLEINSPGGSPVASDEIATAVKQAQKPVVALIRETGASGGYWIASAADHIIAHKMSLTGSIGVVASHLEFSGLMEKYGVGYERLIAGEVKDMGTPFKKMSAYETAIMQKKLDILHDYFIDEVAANRKLAREKVKKLATGEVYLGVEAKQLGLVDELGDYAVAEEYVKKTYALDSVEYMRYEPEKGLLDVLLGVMNEFSFHVGRGFGASVISQEQSTIMLK</sequence>
<gene>
    <name evidence="8" type="ORF">A2729_00010</name>
</gene>
<feature type="transmembrane region" description="Helical" evidence="6">
    <location>
        <begin position="30"/>
        <end position="53"/>
    </location>
</feature>
<dbReference type="InterPro" id="IPR029045">
    <property type="entry name" value="ClpP/crotonase-like_dom_sf"/>
</dbReference>
<keyword evidence="3" id="KW-0378">Hydrolase</keyword>
<reference evidence="8 9" key="1">
    <citation type="journal article" date="2016" name="Nat. Commun.">
        <title>Thousands of microbial genomes shed light on interconnected biogeochemical processes in an aquifer system.</title>
        <authorList>
            <person name="Anantharaman K."/>
            <person name="Brown C.T."/>
            <person name="Hug L.A."/>
            <person name="Sharon I."/>
            <person name="Castelle C.J."/>
            <person name="Probst A.J."/>
            <person name="Thomas B.C."/>
            <person name="Singh A."/>
            <person name="Wilkins M.J."/>
            <person name="Karaoz U."/>
            <person name="Brodie E.L."/>
            <person name="Williams K.H."/>
            <person name="Hubbard S.S."/>
            <person name="Banfield J.F."/>
        </authorList>
    </citation>
    <scope>NUCLEOTIDE SEQUENCE [LARGE SCALE GENOMIC DNA]</scope>
</reference>
<dbReference type="EMBL" id="MHIB01000024">
    <property type="protein sequence ID" value="OGY44071.1"/>
    <property type="molecule type" value="Genomic_DNA"/>
</dbReference>
<keyword evidence="6" id="KW-0472">Membrane</keyword>
<accession>A0A1G1XVR0</accession>
<feature type="domain" description="Peptidase S49" evidence="7">
    <location>
        <begin position="127"/>
        <end position="273"/>
    </location>
</feature>
<dbReference type="NCBIfam" id="TIGR00706">
    <property type="entry name" value="SppA_dom"/>
    <property type="match status" value="1"/>
</dbReference>
<evidence type="ECO:0000259" key="7">
    <source>
        <dbReference type="Pfam" id="PF01343"/>
    </source>
</evidence>
<evidence type="ECO:0000313" key="9">
    <source>
        <dbReference type="Proteomes" id="UP000178930"/>
    </source>
</evidence>
<dbReference type="CDD" id="cd07023">
    <property type="entry name" value="S49_Sppa_N_C"/>
    <property type="match status" value="1"/>
</dbReference>
<protein>
    <recommendedName>
        <fullName evidence="7">Peptidase S49 domain-containing protein</fullName>
    </recommendedName>
</protein>
<dbReference type="InterPro" id="IPR002142">
    <property type="entry name" value="Peptidase_S49"/>
</dbReference>
<dbReference type="Pfam" id="PF01343">
    <property type="entry name" value="Peptidase_S49"/>
    <property type="match status" value="1"/>
</dbReference>
<keyword evidence="2" id="KW-0645">Protease</keyword>
<dbReference type="Gene3D" id="3.90.226.10">
    <property type="entry name" value="2-enoyl-CoA Hydratase, Chain A, domain 1"/>
    <property type="match status" value="1"/>
</dbReference>
<proteinExistence type="inferred from homology"/>
<organism evidence="8 9">
    <name type="scientific">Candidatus Buchananbacteria bacterium RIFCSPHIGHO2_01_FULL_39_14</name>
    <dbReference type="NCBI Taxonomy" id="1797532"/>
    <lineage>
        <taxon>Bacteria</taxon>
        <taxon>Candidatus Buchananiibacteriota</taxon>
    </lineage>
</organism>
<dbReference type="InterPro" id="IPR047272">
    <property type="entry name" value="S49_SppA_C"/>
</dbReference>
<keyword evidence="6" id="KW-1133">Transmembrane helix</keyword>